<dbReference type="Pfam" id="PF07525">
    <property type="entry name" value="SOCS_box"/>
    <property type="match status" value="1"/>
</dbReference>
<dbReference type="InterPro" id="IPR036036">
    <property type="entry name" value="SOCS_box-like_dom_sf"/>
</dbReference>
<dbReference type="PANTHER" id="PTHR20966">
    <property type="entry name" value="ANKYRIN REPEAT AND SOCS BOX PROTEIN 17"/>
    <property type="match status" value="1"/>
</dbReference>
<dbReference type="Proteomes" id="UP000827092">
    <property type="component" value="Unassembled WGS sequence"/>
</dbReference>
<keyword evidence="1" id="KW-0833">Ubl conjugation pathway</keyword>
<sequence length="358" mass="41626">MTEQDQSRLLMRKLYLSTKTNSKLYIRPFDLRQICRQYLLWRQLVKSNYKHFCNTKKEKAKIYEFDRYLVHYLLERCFWVSYGDSDVVSDLLSVLYEIDGHLGKIFCGHALPIRPFLSKKKESESKNDEIPTRYPLKSTWNMELLQKQNEKPIDYFIKHAYKKKTLFGEMRFGEQWILRCKMKTNTGANELLLHSPSSLFFTAPDILSRLLEHGLFANADSRDEHVGRLLTGLIGIWATGGFDASTSDSSTPLSQNTAKVLDGAAMLLRAVKSVDISVLLKFQRVRMRSVTVPNIVNTVSRLDILPMLETRCGGPQKLQHLCRWQIRKQLYDCWQLPGGISFLPIPNTLQQYLHLRKD</sequence>
<accession>A0AAV6UEV5</accession>
<feature type="domain" description="SOCS box" evidence="3">
    <location>
        <begin position="306"/>
        <end position="353"/>
    </location>
</feature>
<dbReference type="GO" id="GO:0035556">
    <property type="term" value="P:intracellular signal transduction"/>
    <property type="evidence" value="ECO:0007669"/>
    <property type="project" value="InterPro"/>
</dbReference>
<evidence type="ECO:0000313" key="4">
    <source>
        <dbReference type="EMBL" id="KAG8181786.1"/>
    </source>
</evidence>
<dbReference type="EMBL" id="JAFNEN010000495">
    <property type="protein sequence ID" value="KAG8181786.1"/>
    <property type="molecule type" value="Genomic_DNA"/>
</dbReference>
<dbReference type="InterPro" id="IPR039147">
    <property type="entry name" value="ASB17"/>
</dbReference>
<keyword evidence="5" id="KW-1185">Reference proteome</keyword>
<organism evidence="4 5">
    <name type="scientific">Oedothorax gibbosus</name>
    <dbReference type="NCBI Taxonomy" id="931172"/>
    <lineage>
        <taxon>Eukaryota</taxon>
        <taxon>Metazoa</taxon>
        <taxon>Ecdysozoa</taxon>
        <taxon>Arthropoda</taxon>
        <taxon>Chelicerata</taxon>
        <taxon>Arachnida</taxon>
        <taxon>Araneae</taxon>
        <taxon>Araneomorphae</taxon>
        <taxon>Entelegynae</taxon>
        <taxon>Araneoidea</taxon>
        <taxon>Linyphiidae</taxon>
        <taxon>Erigoninae</taxon>
        <taxon>Oedothorax</taxon>
    </lineage>
</organism>
<dbReference type="PROSITE" id="PS50225">
    <property type="entry name" value="SOCS"/>
    <property type="match status" value="1"/>
</dbReference>
<name>A0AAV6UEV5_9ARAC</name>
<evidence type="ECO:0000256" key="1">
    <source>
        <dbReference type="ARBA" id="ARBA00022786"/>
    </source>
</evidence>
<dbReference type="AlphaFoldDB" id="A0AAV6UEV5"/>
<evidence type="ECO:0000313" key="5">
    <source>
        <dbReference type="Proteomes" id="UP000827092"/>
    </source>
</evidence>
<evidence type="ECO:0000256" key="2">
    <source>
        <dbReference type="ARBA" id="ARBA00023043"/>
    </source>
</evidence>
<dbReference type="SUPFAM" id="SSF158235">
    <property type="entry name" value="SOCS box-like"/>
    <property type="match status" value="1"/>
</dbReference>
<dbReference type="CDD" id="cd03716">
    <property type="entry name" value="SOCS_ASB_like"/>
    <property type="match status" value="1"/>
</dbReference>
<dbReference type="Gene3D" id="1.10.750.20">
    <property type="entry name" value="SOCS box"/>
    <property type="match status" value="1"/>
</dbReference>
<proteinExistence type="predicted"/>
<dbReference type="InterPro" id="IPR001496">
    <property type="entry name" value="SOCS_box"/>
</dbReference>
<keyword evidence="2" id="KW-0040">ANK repeat</keyword>
<gene>
    <name evidence="4" type="ORF">JTE90_000078</name>
</gene>
<dbReference type="SMART" id="SM00969">
    <property type="entry name" value="SOCS_box"/>
    <property type="match status" value="1"/>
</dbReference>
<reference evidence="4 5" key="1">
    <citation type="journal article" date="2022" name="Nat. Ecol. Evol.">
        <title>A masculinizing supergene underlies an exaggerated male reproductive morph in a spider.</title>
        <authorList>
            <person name="Hendrickx F."/>
            <person name="De Corte Z."/>
            <person name="Sonet G."/>
            <person name="Van Belleghem S.M."/>
            <person name="Kostlbacher S."/>
            <person name="Vangestel C."/>
        </authorList>
    </citation>
    <scope>NUCLEOTIDE SEQUENCE [LARGE SCALE GENOMIC DNA]</scope>
    <source>
        <strain evidence="4">W744_W776</strain>
    </source>
</reference>
<evidence type="ECO:0000259" key="3">
    <source>
        <dbReference type="PROSITE" id="PS50225"/>
    </source>
</evidence>
<dbReference type="PANTHER" id="PTHR20966:SF2">
    <property type="entry name" value="ANKYRIN REPEAT AND SOCS BOX PROTEIN 17"/>
    <property type="match status" value="1"/>
</dbReference>
<protein>
    <recommendedName>
        <fullName evidence="3">SOCS box domain-containing protein</fullName>
    </recommendedName>
</protein>
<comment type="caution">
    <text evidence="4">The sequence shown here is derived from an EMBL/GenBank/DDBJ whole genome shotgun (WGS) entry which is preliminary data.</text>
</comment>